<keyword evidence="2" id="KW-0238">DNA-binding</keyword>
<dbReference type="InterPro" id="IPR051797">
    <property type="entry name" value="TrmB-like"/>
</dbReference>
<evidence type="ECO:0000313" key="3">
    <source>
        <dbReference type="Proteomes" id="UP000549971"/>
    </source>
</evidence>
<dbReference type="RefSeq" id="WP_184801969.1">
    <property type="nucleotide sequence ID" value="NZ_JACHMY010000001.1"/>
</dbReference>
<dbReference type="Proteomes" id="UP000549971">
    <property type="component" value="Unassembled WGS sequence"/>
</dbReference>
<proteinExistence type="predicted"/>
<comment type="caution">
    <text evidence="2">The sequence shown here is derived from an EMBL/GenBank/DDBJ whole genome shotgun (WGS) entry which is preliminary data.</text>
</comment>
<dbReference type="SUPFAM" id="SSF46894">
    <property type="entry name" value="C-terminal effector domain of the bipartite response regulators"/>
    <property type="match status" value="1"/>
</dbReference>
<evidence type="ECO:0000259" key="1">
    <source>
        <dbReference type="SMART" id="SM00421"/>
    </source>
</evidence>
<dbReference type="PANTHER" id="PTHR34293">
    <property type="entry name" value="HTH-TYPE TRANSCRIPTIONAL REGULATOR TRMBL2"/>
    <property type="match status" value="1"/>
</dbReference>
<dbReference type="GO" id="GO:0006355">
    <property type="term" value="P:regulation of DNA-templated transcription"/>
    <property type="evidence" value="ECO:0007669"/>
    <property type="project" value="InterPro"/>
</dbReference>
<feature type="domain" description="HTH luxR-type" evidence="1">
    <location>
        <begin position="263"/>
        <end position="320"/>
    </location>
</feature>
<dbReference type="GO" id="GO:0003677">
    <property type="term" value="F:DNA binding"/>
    <property type="evidence" value="ECO:0007669"/>
    <property type="project" value="UniProtKB-KW"/>
</dbReference>
<dbReference type="AlphaFoldDB" id="A0A7W9JEF4"/>
<accession>A0A7W9JEF4</accession>
<organism evidence="2 3">
    <name type="scientific">Kribbella italica</name>
    <dbReference type="NCBI Taxonomy" id="1540520"/>
    <lineage>
        <taxon>Bacteria</taxon>
        <taxon>Bacillati</taxon>
        <taxon>Actinomycetota</taxon>
        <taxon>Actinomycetes</taxon>
        <taxon>Propionibacteriales</taxon>
        <taxon>Kribbellaceae</taxon>
        <taxon>Kribbella</taxon>
    </lineage>
</organism>
<dbReference type="InterPro" id="IPR036388">
    <property type="entry name" value="WH-like_DNA-bd_sf"/>
</dbReference>
<dbReference type="InterPro" id="IPR016032">
    <property type="entry name" value="Sig_transdc_resp-reg_C-effctor"/>
</dbReference>
<dbReference type="InterPro" id="IPR000792">
    <property type="entry name" value="Tscrpt_reg_LuxR_C"/>
</dbReference>
<gene>
    <name evidence="2" type="ORF">HDA39_006687</name>
</gene>
<evidence type="ECO:0000313" key="2">
    <source>
        <dbReference type="EMBL" id="MBB5839953.1"/>
    </source>
</evidence>
<sequence>MYESLGVTELTLRIYRHLLDQPDAESAALAAAAACAPDEVAPALSKLRELKLLIPRWTGGGAEYAVHPNVGFKLLARQRRQQLDAFTEEFRRDEAEAELLVQRYTDFQRHKHAQDIEIVEGREKTHERMEQFQLQRSIWGFNPTTKDDGFGAPEDSPDRPWLERGIKYRIIYLATAWKVPRFAENWRWMHSYGAESRVVPSLPMRMMIMDGAAVVMALDPDDHSRGIVVHHSRSAVLLATELFESYWARGELPPQLRDDAASSGEISAQESAFLALLVQGATDEQAGRKLGVSLRTVRRMAAKLGEQVGASGRFELGVRAAQRGWVR</sequence>
<dbReference type="SMART" id="SM00421">
    <property type="entry name" value="HTH_LUXR"/>
    <property type="match status" value="1"/>
</dbReference>
<reference evidence="2 3" key="1">
    <citation type="submission" date="2020-08" db="EMBL/GenBank/DDBJ databases">
        <title>Sequencing the genomes of 1000 actinobacteria strains.</title>
        <authorList>
            <person name="Klenk H.-P."/>
        </authorList>
    </citation>
    <scope>NUCLEOTIDE SEQUENCE [LARGE SCALE GENOMIC DNA]</scope>
    <source>
        <strain evidence="2 3">DSM 28967</strain>
    </source>
</reference>
<dbReference type="EMBL" id="JACHMY010000001">
    <property type="protein sequence ID" value="MBB5839953.1"/>
    <property type="molecule type" value="Genomic_DNA"/>
</dbReference>
<name>A0A7W9JEF4_9ACTN</name>
<dbReference type="Gene3D" id="1.10.10.10">
    <property type="entry name" value="Winged helix-like DNA-binding domain superfamily/Winged helix DNA-binding domain"/>
    <property type="match status" value="1"/>
</dbReference>
<keyword evidence="3" id="KW-1185">Reference proteome</keyword>
<protein>
    <submittedName>
        <fullName evidence="2">DNA-binding CsgD family transcriptional regulator</fullName>
    </submittedName>
</protein>
<dbReference type="PANTHER" id="PTHR34293:SF1">
    <property type="entry name" value="HTH-TYPE TRANSCRIPTIONAL REGULATOR TRMBL2"/>
    <property type="match status" value="1"/>
</dbReference>